<comment type="caution">
    <text evidence="1">The sequence shown here is derived from an EMBL/GenBank/DDBJ whole genome shotgun (WGS) entry which is preliminary data.</text>
</comment>
<sequence>MSGCRPNILRPFLWLPAADFCFPCPSAQLGLVCPVLFVKGFLASLAKLTNPRSSLSTSSSIPVSRS</sequence>
<name>A0A4T0WGA5_9PEZI</name>
<evidence type="ECO:0000313" key="1">
    <source>
        <dbReference type="EMBL" id="TID05138.1"/>
    </source>
</evidence>
<gene>
    <name evidence="1" type="ORF">CH35J_002147</name>
</gene>
<protein>
    <submittedName>
        <fullName evidence="1">Uncharacterized protein</fullName>
    </submittedName>
</protein>
<dbReference type="AlphaFoldDB" id="A0A4T0WGA5"/>
<dbReference type="EMBL" id="MWPZ01000002">
    <property type="protein sequence ID" value="TID05138.1"/>
    <property type="molecule type" value="Genomic_DNA"/>
</dbReference>
<dbReference type="Proteomes" id="UP000305883">
    <property type="component" value="Unassembled WGS sequence"/>
</dbReference>
<proteinExistence type="predicted"/>
<evidence type="ECO:0000313" key="2">
    <source>
        <dbReference type="Proteomes" id="UP000305883"/>
    </source>
</evidence>
<accession>A0A4T0WGA5</accession>
<reference evidence="1 2" key="1">
    <citation type="journal article" date="2019" name="Genome Biol. Evol.">
        <title>Genomic Plasticity Mediated by Transposable Elements in the Plant Pathogenic Fungus Colletotrichum higginsianum.</title>
        <authorList>
            <person name="Tsushima A."/>
            <person name="Gan P."/>
            <person name="Kumakura N."/>
            <person name="Narusaka M."/>
            <person name="Takano Y."/>
            <person name="Narusaka Y."/>
            <person name="Shirasu K."/>
        </authorList>
    </citation>
    <scope>NUCLEOTIDE SEQUENCE [LARGE SCALE GENOMIC DNA]</scope>
    <source>
        <strain evidence="1 2">MAFF305635-RFP</strain>
    </source>
</reference>
<organism evidence="1 2">
    <name type="scientific">Colletotrichum higginsianum</name>
    <dbReference type="NCBI Taxonomy" id="80884"/>
    <lineage>
        <taxon>Eukaryota</taxon>
        <taxon>Fungi</taxon>
        <taxon>Dikarya</taxon>
        <taxon>Ascomycota</taxon>
        <taxon>Pezizomycotina</taxon>
        <taxon>Sordariomycetes</taxon>
        <taxon>Hypocreomycetidae</taxon>
        <taxon>Glomerellales</taxon>
        <taxon>Glomerellaceae</taxon>
        <taxon>Colletotrichum</taxon>
        <taxon>Colletotrichum destructivum species complex</taxon>
    </lineage>
</organism>